<dbReference type="RefSeq" id="WP_131615834.1">
    <property type="nucleotide sequence ID" value="NZ_CP036532.1"/>
</dbReference>
<dbReference type="AlphaFoldDB" id="A0A4P6UYN5"/>
<protein>
    <submittedName>
        <fullName evidence="2">Uncharacterized protein</fullName>
    </submittedName>
</protein>
<feature type="chain" id="PRO_5020756916" evidence="1">
    <location>
        <begin position="39"/>
        <end position="61"/>
    </location>
</feature>
<dbReference type="EMBL" id="CP036532">
    <property type="protein sequence ID" value="QBK30132.1"/>
    <property type="molecule type" value="Genomic_DNA"/>
</dbReference>
<dbReference type="OrthoDB" id="8115973at2"/>
<organism evidence="2 3">
    <name type="scientific">Roseitalea porphyridii</name>
    <dbReference type="NCBI Taxonomy" id="1852022"/>
    <lineage>
        <taxon>Bacteria</taxon>
        <taxon>Pseudomonadati</taxon>
        <taxon>Pseudomonadota</taxon>
        <taxon>Alphaproteobacteria</taxon>
        <taxon>Hyphomicrobiales</taxon>
        <taxon>Ahrensiaceae</taxon>
        <taxon>Roseitalea</taxon>
    </lineage>
</organism>
<evidence type="ECO:0000313" key="2">
    <source>
        <dbReference type="EMBL" id="QBK30132.1"/>
    </source>
</evidence>
<dbReference type="GeneID" id="90766780"/>
<sequence length="61" mass="6253">MSATNTITRRTLGTVRTCARAALLAGLFIGPLAGFAVAQADEGARKGGGVGFVLYVSLMRP</sequence>
<reference evidence="2 3" key="1">
    <citation type="journal article" date="2017" name="Int. J. Syst. Evol. Microbiol.">
        <title>Roseitalea porphyridii gen. nov., sp. nov., isolated from a red alga, and reclassification of Hoeflea suaedae Chung et al. 2013 as Pseudohoeflea suaedae gen. nov., comb. nov.</title>
        <authorList>
            <person name="Hyeon J.W."/>
            <person name="Jeong S.E."/>
            <person name="Baek K."/>
            <person name="Jeon C.O."/>
        </authorList>
    </citation>
    <scope>NUCLEOTIDE SEQUENCE [LARGE SCALE GENOMIC DNA]</scope>
    <source>
        <strain evidence="2 3">MA7-20</strain>
    </source>
</reference>
<dbReference type="KEGG" id="rpod:E0E05_05675"/>
<evidence type="ECO:0000313" key="3">
    <source>
        <dbReference type="Proteomes" id="UP000293719"/>
    </source>
</evidence>
<keyword evidence="3" id="KW-1185">Reference proteome</keyword>
<dbReference type="Proteomes" id="UP000293719">
    <property type="component" value="Chromosome"/>
</dbReference>
<gene>
    <name evidence="2" type="ORF">E0E05_05675</name>
</gene>
<proteinExistence type="predicted"/>
<evidence type="ECO:0000256" key="1">
    <source>
        <dbReference type="SAM" id="SignalP"/>
    </source>
</evidence>
<name>A0A4P6UYN5_9HYPH</name>
<keyword evidence="1" id="KW-0732">Signal</keyword>
<accession>A0A4P6UYN5</accession>
<feature type="signal peptide" evidence="1">
    <location>
        <begin position="1"/>
        <end position="38"/>
    </location>
</feature>